<name>A0A8S0UC36_OLEEU</name>
<gene>
    <name evidence="2" type="ORF">OLEA9_A118007</name>
</gene>
<evidence type="ECO:0000313" key="2">
    <source>
        <dbReference type="EMBL" id="CAA3017185.1"/>
    </source>
</evidence>
<protein>
    <submittedName>
        <fullName evidence="2">Uncharacterized protein</fullName>
    </submittedName>
</protein>
<dbReference type="EMBL" id="CACTIH010007682">
    <property type="protein sequence ID" value="CAA3017185.1"/>
    <property type="molecule type" value="Genomic_DNA"/>
</dbReference>
<keyword evidence="3" id="KW-1185">Reference proteome</keyword>
<dbReference type="PANTHER" id="PTHR47165">
    <property type="entry name" value="OS03G0429900 PROTEIN"/>
    <property type="match status" value="1"/>
</dbReference>
<dbReference type="AlphaFoldDB" id="A0A8S0UC36"/>
<dbReference type="Gramene" id="OE9A118007T1">
    <property type="protein sequence ID" value="OE9A118007C1"/>
    <property type="gene ID" value="OE9A118007"/>
</dbReference>
<dbReference type="OrthoDB" id="1740937at2759"/>
<dbReference type="Gene3D" id="2.40.50.140">
    <property type="entry name" value="Nucleic acid-binding proteins"/>
    <property type="match status" value="1"/>
</dbReference>
<organism evidence="2 3">
    <name type="scientific">Olea europaea subsp. europaea</name>
    <dbReference type="NCBI Taxonomy" id="158383"/>
    <lineage>
        <taxon>Eukaryota</taxon>
        <taxon>Viridiplantae</taxon>
        <taxon>Streptophyta</taxon>
        <taxon>Embryophyta</taxon>
        <taxon>Tracheophyta</taxon>
        <taxon>Spermatophyta</taxon>
        <taxon>Magnoliopsida</taxon>
        <taxon>eudicotyledons</taxon>
        <taxon>Gunneridae</taxon>
        <taxon>Pentapetalae</taxon>
        <taxon>asterids</taxon>
        <taxon>lamiids</taxon>
        <taxon>Lamiales</taxon>
        <taxon>Oleaceae</taxon>
        <taxon>Oleeae</taxon>
        <taxon>Olea</taxon>
    </lineage>
</organism>
<dbReference type="PANTHER" id="PTHR47165:SF4">
    <property type="entry name" value="OS03G0429900 PROTEIN"/>
    <property type="match status" value="1"/>
</dbReference>
<reference evidence="2 3" key="1">
    <citation type="submission" date="2019-12" db="EMBL/GenBank/DDBJ databases">
        <authorList>
            <person name="Alioto T."/>
            <person name="Alioto T."/>
            <person name="Gomez Garrido J."/>
        </authorList>
    </citation>
    <scope>NUCLEOTIDE SEQUENCE [LARGE SCALE GENOMIC DNA]</scope>
</reference>
<feature type="region of interest" description="Disordered" evidence="1">
    <location>
        <begin position="262"/>
        <end position="288"/>
    </location>
</feature>
<dbReference type="SUPFAM" id="SSF50249">
    <property type="entry name" value="Nucleic acid-binding proteins"/>
    <property type="match status" value="1"/>
</dbReference>
<evidence type="ECO:0000256" key="1">
    <source>
        <dbReference type="SAM" id="MobiDB-lite"/>
    </source>
</evidence>
<dbReference type="InterPro" id="IPR012340">
    <property type="entry name" value="NA-bd_OB-fold"/>
</dbReference>
<comment type="caution">
    <text evidence="2">The sequence shown here is derived from an EMBL/GenBank/DDBJ whole genome shotgun (WGS) entry which is preliminary data.</text>
</comment>
<feature type="compositionally biased region" description="Basic and acidic residues" evidence="1">
    <location>
        <begin position="276"/>
        <end position="288"/>
    </location>
</feature>
<dbReference type="Proteomes" id="UP000594638">
    <property type="component" value="Unassembled WGS sequence"/>
</dbReference>
<feature type="compositionally biased region" description="Polar residues" evidence="1">
    <location>
        <begin position="262"/>
        <end position="275"/>
    </location>
</feature>
<accession>A0A8S0UC36</accession>
<proteinExistence type="predicted"/>
<evidence type="ECO:0000313" key="3">
    <source>
        <dbReference type="Proteomes" id="UP000594638"/>
    </source>
</evidence>
<sequence length="288" mass="32856">MAEYKLIPAIKPGESGWTVKAVVSEKCSPTRARNSPLKYQHIWLMDPKGNKVQATLFDSSITTFEDTLLPYKTYLISNAQVKETDTYYRAQLGHIRWTINAKTNIVEVDEQFNSLLSSTCNFISFENLQRYMDTNAEISIIGIAVDIFPKRVIQIRDNQSTVQDVILMNERLEENIITINDIVTRKAYIFSTSTTISCPPEEKLVNIKQLQHMEHMESSSTIPATTPREHIVYIKAGNIETTTNKPPYEVIFILDSHLQDDNQLPANITQPSTTHEAPKHADKKQKQE</sequence>